<name>A0A919SDS2_9ACTN</name>
<organism evidence="5 6">
    <name type="scientific">Winogradskya consettensis</name>
    <dbReference type="NCBI Taxonomy" id="113560"/>
    <lineage>
        <taxon>Bacteria</taxon>
        <taxon>Bacillati</taxon>
        <taxon>Actinomycetota</taxon>
        <taxon>Actinomycetes</taxon>
        <taxon>Micromonosporales</taxon>
        <taxon>Micromonosporaceae</taxon>
        <taxon>Winogradskya</taxon>
    </lineage>
</organism>
<dbReference type="InterPro" id="IPR039448">
    <property type="entry name" value="Beta_helix"/>
</dbReference>
<evidence type="ECO:0000256" key="2">
    <source>
        <dbReference type="ARBA" id="ARBA00022741"/>
    </source>
</evidence>
<feature type="domain" description="AAA+ ATPase" evidence="4">
    <location>
        <begin position="554"/>
        <end position="695"/>
    </location>
</feature>
<dbReference type="InterPro" id="IPR012334">
    <property type="entry name" value="Pectin_lyas_fold"/>
</dbReference>
<comment type="similarity">
    <text evidence="1">Belongs to the CbxX/CfxQ family.</text>
</comment>
<dbReference type="Gene3D" id="3.40.50.300">
    <property type="entry name" value="P-loop containing nucleotide triphosphate hydrolases"/>
    <property type="match status" value="2"/>
</dbReference>
<dbReference type="EMBL" id="BOQP01000007">
    <property type="protein sequence ID" value="GIM69794.1"/>
    <property type="molecule type" value="Genomic_DNA"/>
</dbReference>
<dbReference type="Gene3D" id="2.160.20.10">
    <property type="entry name" value="Single-stranded right-handed beta-helix, Pectin lyase-like"/>
    <property type="match status" value="2"/>
</dbReference>
<evidence type="ECO:0000313" key="6">
    <source>
        <dbReference type="Proteomes" id="UP000680865"/>
    </source>
</evidence>
<comment type="caution">
    <text evidence="5">The sequence shown here is derived from an EMBL/GenBank/DDBJ whole genome shotgun (WGS) entry which is preliminary data.</text>
</comment>
<evidence type="ECO:0000259" key="4">
    <source>
        <dbReference type="SMART" id="SM00382"/>
    </source>
</evidence>
<dbReference type="AlphaFoldDB" id="A0A919SDS2"/>
<proteinExistence type="inferred from homology"/>
<dbReference type="GO" id="GO:0005524">
    <property type="term" value="F:ATP binding"/>
    <property type="evidence" value="ECO:0007669"/>
    <property type="project" value="UniProtKB-KW"/>
</dbReference>
<keyword evidence="2" id="KW-0547">Nucleotide-binding</keyword>
<dbReference type="InterPro" id="IPR041627">
    <property type="entry name" value="AAA_lid_6"/>
</dbReference>
<evidence type="ECO:0000256" key="3">
    <source>
        <dbReference type="ARBA" id="ARBA00022840"/>
    </source>
</evidence>
<dbReference type="InterPro" id="IPR011050">
    <property type="entry name" value="Pectin_lyase_fold/virulence"/>
</dbReference>
<dbReference type="RefSeq" id="WP_244875823.1">
    <property type="nucleotide sequence ID" value="NZ_BAAATW010000005.1"/>
</dbReference>
<keyword evidence="6" id="KW-1185">Reference proteome</keyword>
<dbReference type="SUPFAM" id="SSF51126">
    <property type="entry name" value="Pectin lyase-like"/>
    <property type="match status" value="2"/>
</dbReference>
<protein>
    <recommendedName>
        <fullName evidence="4">AAA+ ATPase domain-containing protein</fullName>
    </recommendedName>
</protein>
<dbReference type="InterPro" id="IPR000641">
    <property type="entry name" value="CbxX/CfxQ"/>
</dbReference>
<keyword evidence="3" id="KW-0067">ATP-binding</keyword>
<evidence type="ECO:0000313" key="5">
    <source>
        <dbReference type="EMBL" id="GIM69794.1"/>
    </source>
</evidence>
<dbReference type="InterPro" id="IPR003959">
    <property type="entry name" value="ATPase_AAA_core"/>
</dbReference>
<dbReference type="SUPFAM" id="SSF52540">
    <property type="entry name" value="P-loop containing nucleoside triphosphate hydrolases"/>
    <property type="match status" value="2"/>
</dbReference>
<dbReference type="InterPro" id="IPR003593">
    <property type="entry name" value="AAA+_ATPase"/>
</dbReference>
<dbReference type="SMART" id="SM00710">
    <property type="entry name" value="PbH1"/>
    <property type="match status" value="12"/>
</dbReference>
<evidence type="ECO:0000256" key="1">
    <source>
        <dbReference type="ARBA" id="ARBA00010378"/>
    </source>
</evidence>
<reference evidence="5" key="1">
    <citation type="submission" date="2021-03" db="EMBL/GenBank/DDBJ databases">
        <title>Whole genome shotgun sequence of Actinoplanes consettensis NBRC 14913.</title>
        <authorList>
            <person name="Komaki H."/>
            <person name="Tamura T."/>
        </authorList>
    </citation>
    <scope>NUCLEOTIDE SEQUENCE</scope>
    <source>
        <strain evidence="5">NBRC 14913</strain>
    </source>
</reference>
<dbReference type="GO" id="GO:0016887">
    <property type="term" value="F:ATP hydrolysis activity"/>
    <property type="evidence" value="ECO:0007669"/>
    <property type="project" value="InterPro"/>
</dbReference>
<dbReference type="PANTHER" id="PTHR43392">
    <property type="entry name" value="AAA-TYPE ATPASE FAMILY PROTEIN / ANKYRIN REPEAT FAMILY PROTEIN"/>
    <property type="match status" value="1"/>
</dbReference>
<dbReference type="Pfam" id="PF17866">
    <property type="entry name" value="AAA_lid_6"/>
    <property type="match status" value="1"/>
</dbReference>
<dbReference type="InterPro" id="IPR006626">
    <property type="entry name" value="PbH1"/>
</dbReference>
<dbReference type="Pfam" id="PF13229">
    <property type="entry name" value="Beta_helix"/>
    <property type="match status" value="1"/>
</dbReference>
<dbReference type="CDD" id="cd00009">
    <property type="entry name" value="AAA"/>
    <property type="match status" value="1"/>
</dbReference>
<dbReference type="Pfam" id="PF00004">
    <property type="entry name" value="AAA"/>
    <property type="match status" value="1"/>
</dbReference>
<accession>A0A919SDS2</accession>
<dbReference type="PANTHER" id="PTHR43392:SF2">
    <property type="entry name" value="AAA-TYPE ATPASE FAMILY PROTEIN _ ANKYRIN REPEAT FAMILY PROTEIN"/>
    <property type="match status" value="1"/>
</dbReference>
<dbReference type="PRINTS" id="PR00819">
    <property type="entry name" value="CBXCFQXSUPER"/>
</dbReference>
<dbReference type="SMART" id="SM00382">
    <property type="entry name" value="AAA"/>
    <property type="match status" value="1"/>
</dbReference>
<dbReference type="FunFam" id="3.40.50.300:FF:000216">
    <property type="entry name" value="Type VII secretion ATPase EccA"/>
    <property type="match status" value="1"/>
</dbReference>
<dbReference type="InterPro" id="IPR050773">
    <property type="entry name" value="CbxX/CfxQ_RuBisCO_ESX"/>
</dbReference>
<dbReference type="Proteomes" id="UP000680865">
    <property type="component" value="Unassembled WGS sequence"/>
</dbReference>
<sequence length="1065" mass="110140">MSRQIHTVAPGTPGAHSTIGAALARAGDGDTISVHPGRYTERLTVSKRVTISAEDGPGTVEVSVTEGSVLVVNGAGVTLHGLSLASDDPKLAAVDVQRGEAALDSCRIRAASWTALLSRLDGSLAMRGGEVINPAGAGVVVTSARPSTLERVTIDDAGTSAVVVAEAGTLTLRQPTIRRPGGNGVGVNGTGRCLIDGGTITGAAKPAIAVEGRGGIRISRLTVQDGQSIDLYLRGTGDVAVSDSTFTGARIQSAHVAEGSTAVFTGCVFTGAGHTAIQVGADATPRFAGCEVSGAAVGVGVDAGAAPTFEDLTVSEVRENAAVVTGGSTATFARLRADGAGITVDGASRVVLSEAGLAHLSVSGGARAALTASTCRGGLLVETDSDLSVRDSEITGAPADGIRVTSGGRLTAGHCRVRNSAGHGITIEAGSSATLTECEVLGSGADGVHVESAEPVRLVRCTVRDSRGVAVSRPAEHRVEVEDLVEDTGRARVTEQVAEQAPPADAGGEEQSGTLGELDTLVGLAGVKKEVTGLINLIRMAQMRRKLGLPMPPMSRHLVFAGPPGTGKTTVARLYGSVLAELGVLSKGHMVEAARADLVGQYVGSTAIKTTELVTRAMGGVLFVDEAYTLTAGSGGSGPDFGQEAIDALMKMMEDHRDELVVIVAGYSELMESFLESNPGLASRFTRTVEFPNYSVDELVTITTDLCRKHYYELTDDAVEAVTEFYRRVPKGPTFGNGRVARKLFESMVNSQATRLAGAPPARDSELNRITAADLAADLAGMEIPSAGRPGAAADPRSRIEESRAWRRLGDLTGLGGLRSVIGETLSVLRSGAARPPARHANVVLTAPPGTGRREIARLYALALSELDLVPSGQLIGVSLLHDWEVQWPGQARSLVARAWRDAGGGVLLIRWDGPDPSGEVADALLDRLREGGDAPVVVLLMEPGRWSHLLSRLPGLAEWFALGWELPPYTSGDLAAMAVRRLADRGHEVPDEVGAAIADLAVGLTDRTARGAHTLAASLARTAASRTLTTADLSFTRQPGRPGGLNSVFVTAHSAGKESPDVLQ</sequence>
<gene>
    <name evidence="5" type="ORF">Aco04nite_17090</name>
</gene>
<dbReference type="Gene3D" id="1.10.8.60">
    <property type="match status" value="1"/>
</dbReference>
<dbReference type="InterPro" id="IPR027417">
    <property type="entry name" value="P-loop_NTPase"/>
</dbReference>